<evidence type="ECO:0000256" key="1">
    <source>
        <dbReference type="SAM" id="MobiDB-lite"/>
    </source>
</evidence>
<proteinExistence type="predicted"/>
<dbReference type="EMBL" id="LGTL01000002">
    <property type="protein sequence ID" value="KPA84887.1"/>
    <property type="molecule type" value="Genomic_DNA"/>
</dbReference>
<dbReference type="OMA" id="SECHAML"/>
<feature type="compositionally biased region" description="Polar residues" evidence="1">
    <location>
        <begin position="77"/>
        <end position="92"/>
    </location>
</feature>
<dbReference type="RefSeq" id="XP_015663327.1">
    <property type="nucleotide sequence ID" value="XM_015797807.1"/>
</dbReference>
<reference evidence="2 3" key="1">
    <citation type="submission" date="2015-07" db="EMBL/GenBank/DDBJ databases">
        <title>High-quality genome of monoxenous trypanosomatid Leptomonas pyrrhocoris.</title>
        <authorList>
            <person name="Flegontov P."/>
            <person name="Butenko A."/>
            <person name="Firsov S."/>
            <person name="Vlcek C."/>
            <person name="Logacheva M.D."/>
            <person name="Field M."/>
            <person name="Filatov D."/>
            <person name="Flegontova O."/>
            <person name="Gerasimov E."/>
            <person name="Jackson A.P."/>
            <person name="Kelly S."/>
            <person name="Opperdoes F."/>
            <person name="O'Reilly A."/>
            <person name="Votypka J."/>
            <person name="Yurchenko V."/>
            <person name="Lukes J."/>
        </authorList>
    </citation>
    <scope>NUCLEOTIDE SEQUENCE [LARGE SCALE GENOMIC DNA]</scope>
    <source>
        <strain evidence="2">H10</strain>
    </source>
</reference>
<feature type="compositionally biased region" description="Polar residues" evidence="1">
    <location>
        <begin position="549"/>
        <end position="560"/>
    </location>
</feature>
<accession>A0A0M9G8L0</accession>
<evidence type="ECO:0000313" key="2">
    <source>
        <dbReference type="EMBL" id="KPA84887.1"/>
    </source>
</evidence>
<dbReference type="GeneID" id="26901639"/>
<gene>
    <name evidence="2" type="ORF">ABB37_01344</name>
</gene>
<feature type="compositionally biased region" description="Polar residues" evidence="1">
    <location>
        <begin position="103"/>
        <end position="114"/>
    </location>
</feature>
<protein>
    <submittedName>
        <fullName evidence="2">Uncharacterized protein</fullName>
    </submittedName>
</protein>
<feature type="region of interest" description="Disordered" evidence="1">
    <location>
        <begin position="524"/>
        <end position="599"/>
    </location>
</feature>
<organism evidence="2 3">
    <name type="scientific">Leptomonas pyrrhocoris</name>
    <name type="common">Firebug parasite</name>
    <dbReference type="NCBI Taxonomy" id="157538"/>
    <lineage>
        <taxon>Eukaryota</taxon>
        <taxon>Discoba</taxon>
        <taxon>Euglenozoa</taxon>
        <taxon>Kinetoplastea</taxon>
        <taxon>Metakinetoplastina</taxon>
        <taxon>Trypanosomatida</taxon>
        <taxon>Trypanosomatidae</taxon>
        <taxon>Leishmaniinae</taxon>
        <taxon>Leptomonas</taxon>
    </lineage>
</organism>
<feature type="region of interest" description="Disordered" evidence="1">
    <location>
        <begin position="716"/>
        <end position="788"/>
    </location>
</feature>
<keyword evidence="3" id="KW-1185">Reference proteome</keyword>
<dbReference type="EMBL" id="LGTL01000002">
    <property type="protein sequence ID" value="KPA84888.1"/>
    <property type="molecule type" value="Genomic_DNA"/>
</dbReference>
<name>A0A0M9G8L0_LEPPY</name>
<evidence type="ECO:0000313" key="3">
    <source>
        <dbReference type="Proteomes" id="UP000037923"/>
    </source>
</evidence>
<feature type="region of interest" description="Disordered" evidence="1">
    <location>
        <begin position="66"/>
        <end position="162"/>
    </location>
</feature>
<sequence>MSGSRSYLDIMASRPPSTAVRRPLPHTSPSRTLFSNVRHDTTASSSAIADSPRRLLSYYLSKAAYNTDESGAAPTPQKETPNMQASNTQNKGSVLAPHDNGNAADTDSSTSVPSSAAKLLRPPPFSRSALSSEQRYPSASVRATQTPSPAQRPSFNFSGSADAPVAKASSTAAAVPVRNPFRSSSLRPAVEAGTAPPPQEDTEEEEQPISQPASPLQLSARPPPQGATPRGVSSSMTYDEEQQRQFEADVMSQVEALLQAQRSESYTELETYRVTAEEAQTTLRAVESALGEQLGPATAARFSAPPSHSPPLLPHATAQRQLPPLDVDTLALEMSRAAAAATPSATQRLLSAIMNIQDGQDVPSALHEVVRELYDELTRVLVPPVMNFMQTHQRGQESHRQQQHHSLQNSCRLVGETPVQDERLLQAQSEISALHEEVAALRRTLESRSVRRCVVRSSTDSANQEVAALHSSETMHHALLDRFFTECHAMLTRSRQESFALRRALEKERREHFVTRIRLLKPAPPSLPVQMNAAPSRAPVAARREESVSSPIVRSSTASQDGLAASADRPSEGGALDSSPAPSCFTPKEEYAKAAPHSWTPAQATVRLASNTEKRVEGDEGGASADYGDLDSDYDFKDGDASAHFVSSASGFEQVQRALPLRAAMRVAEEVLRTTSTSGEVNAMTGHPYYAHMNIAHSRRNPLIDSPATMKNANEDVAAPRRGGPHRVGGPSVRFSEPSLDDSYRSSKPALPGRGSNSAASDPLSDRESNTATSVNAAGVLSSSEHEKRVLSKAVELLRRYSVA</sequence>
<dbReference type="OrthoDB" id="266523at2759"/>
<feature type="compositionally biased region" description="Polar residues" evidence="1">
    <location>
        <begin position="128"/>
        <end position="159"/>
    </location>
</feature>
<dbReference type="Proteomes" id="UP000037923">
    <property type="component" value="Unassembled WGS sequence"/>
</dbReference>
<comment type="caution">
    <text evidence="2">The sequence shown here is derived from an EMBL/GenBank/DDBJ whole genome shotgun (WGS) entry which is preliminary data.</text>
</comment>
<dbReference type="RefSeq" id="XP_015663326.1">
    <property type="nucleotide sequence ID" value="XM_015797806.1"/>
</dbReference>
<feature type="region of interest" description="Disordered" evidence="1">
    <location>
        <begin position="1"/>
        <end position="49"/>
    </location>
</feature>
<dbReference type="AlphaFoldDB" id="A0A0M9G8L0"/>
<feature type="region of interest" description="Disordered" evidence="1">
    <location>
        <begin position="184"/>
        <end position="244"/>
    </location>
</feature>
<dbReference type="VEuPathDB" id="TriTrypDB:LpyrH10_02_3180"/>